<accession>A0AAQ3LBQ9</accession>
<dbReference type="SUPFAM" id="SSF53448">
    <property type="entry name" value="Nucleotide-diphospho-sugar transferases"/>
    <property type="match status" value="1"/>
</dbReference>
<keyword evidence="2" id="KW-0808">Transferase</keyword>
<dbReference type="CDD" id="cd06433">
    <property type="entry name" value="GT_2_WfgS_like"/>
    <property type="match status" value="1"/>
</dbReference>
<keyword evidence="3" id="KW-1185">Reference proteome</keyword>
<dbReference type="EC" id="2.4.-.-" evidence="2"/>
<evidence type="ECO:0000313" key="3">
    <source>
        <dbReference type="Proteomes" id="UP001304300"/>
    </source>
</evidence>
<dbReference type="RefSeq" id="WP_317833921.1">
    <property type="nucleotide sequence ID" value="NZ_CP136920.1"/>
</dbReference>
<gene>
    <name evidence="2" type="ORF">RZN69_22685</name>
</gene>
<protein>
    <submittedName>
        <fullName evidence="2">Glycosyltransferase family 2 protein</fullName>
        <ecNumber evidence="2">2.4.-.-</ecNumber>
    </submittedName>
</protein>
<proteinExistence type="predicted"/>
<reference evidence="2 3" key="1">
    <citation type="submission" date="2023-10" db="EMBL/GenBank/DDBJ databases">
        <title>Rubellicoccus peritrichatus gen. nov., sp. nov., isolated from an algae of coral reef tank.</title>
        <authorList>
            <person name="Luo J."/>
        </authorList>
    </citation>
    <scope>NUCLEOTIDE SEQUENCE [LARGE SCALE GENOMIC DNA]</scope>
    <source>
        <strain evidence="2 3">CR14</strain>
    </source>
</reference>
<dbReference type="PANTHER" id="PTHR22916:SF65">
    <property type="entry name" value="SLR1065 PROTEIN"/>
    <property type="match status" value="1"/>
</dbReference>
<dbReference type="InterPro" id="IPR001173">
    <property type="entry name" value="Glyco_trans_2-like"/>
</dbReference>
<dbReference type="Pfam" id="PF00535">
    <property type="entry name" value="Glycos_transf_2"/>
    <property type="match status" value="1"/>
</dbReference>
<keyword evidence="2" id="KW-0328">Glycosyltransferase</keyword>
<organism evidence="2 3">
    <name type="scientific">Rubellicoccus peritrichatus</name>
    <dbReference type="NCBI Taxonomy" id="3080537"/>
    <lineage>
        <taxon>Bacteria</taxon>
        <taxon>Pseudomonadati</taxon>
        <taxon>Verrucomicrobiota</taxon>
        <taxon>Opitutia</taxon>
        <taxon>Puniceicoccales</taxon>
        <taxon>Cerasicoccaceae</taxon>
        <taxon>Rubellicoccus</taxon>
    </lineage>
</organism>
<dbReference type="EMBL" id="CP136920">
    <property type="protein sequence ID" value="WOO41437.1"/>
    <property type="molecule type" value="Genomic_DNA"/>
</dbReference>
<name>A0AAQ3LBQ9_9BACT</name>
<dbReference type="Gene3D" id="3.90.550.10">
    <property type="entry name" value="Spore Coat Polysaccharide Biosynthesis Protein SpsA, Chain A"/>
    <property type="match status" value="1"/>
</dbReference>
<feature type="domain" description="Glycosyltransferase 2-like" evidence="1">
    <location>
        <begin position="9"/>
        <end position="107"/>
    </location>
</feature>
<dbReference type="Proteomes" id="UP001304300">
    <property type="component" value="Chromosome"/>
</dbReference>
<dbReference type="GO" id="GO:0016758">
    <property type="term" value="F:hexosyltransferase activity"/>
    <property type="evidence" value="ECO:0007669"/>
    <property type="project" value="UniProtKB-ARBA"/>
</dbReference>
<dbReference type="InterPro" id="IPR029044">
    <property type="entry name" value="Nucleotide-diphossugar_trans"/>
</dbReference>
<sequence>MSSSQQKISIITPSFNQGEYLESTLQSILDQSYTNLELIVIDGGSTDNSVDVIRKYEKHIDFWVSESDKGQAHAINKGFAKATGTIANWINSDDMLEAGALQSIDNAWNEFYADSEDRKSFPLICGNARFVYEDDPSKNYSEKLSGITLENMVCYWREACEWEQPAMFFPLEVFKKIGGCDISQNIAMDYDLWCRMLQHTDAVYTNHPCAIIRRHDDAKTCKWDYKCWLENRPVSQRYWNLLDKTIDEVNFKKTLALHCRYWTRKLIQRKDFGAAVQMAWEGLATSPMGFLKIK</sequence>
<dbReference type="PANTHER" id="PTHR22916">
    <property type="entry name" value="GLYCOSYLTRANSFERASE"/>
    <property type="match status" value="1"/>
</dbReference>
<dbReference type="AlphaFoldDB" id="A0AAQ3LBQ9"/>
<evidence type="ECO:0000259" key="1">
    <source>
        <dbReference type="Pfam" id="PF00535"/>
    </source>
</evidence>
<evidence type="ECO:0000313" key="2">
    <source>
        <dbReference type="EMBL" id="WOO41437.1"/>
    </source>
</evidence>